<sequence>MENNTTRDVMREYIQGYVEKVSAEAAKAAPEISCESRPECRQTLREMIQNSHFPFNQDFFRLEEVKSALENRGHSEVSDVLMTDELKKAGFIGELRGQKRVKDRKSPQKTPSFWAHQRSIFAKATGGERYAMVQKAYK</sequence>
<evidence type="ECO:0000313" key="1">
    <source>
        <dbReference type="EMBL" id="QCU90254.1"/>
    </source>
</evidence>
<accession>A0A4P9K5G2</accession>
<dbReference type="KEGG" id="thig:FE785_06220"/>
<organism evidence="1 2">
    <name type="scientific">Thiomicrorhabdus sediminis</name>
    <dbReference type="NCBI Taxonomy" id="2580412"/>
    <lineage>
        <taxon>Bacteria</taxon>
        <taxon>Pseudomonadati</taxon>
        <taxon>Pseudomonadota</taxon>
        <taxon>Gammaproteobacteria</taxon>
        <taxon>Thiotrichales</taxon>
        <taxon>Piscirickettsiaceae</taxon>
        <taxon>Thiomicrorhabdus</taxon>
    </lineage>
</organism>
<proteinExistence type="predicted"/>
<gene>
    <name evidence="1" type="ORF">FE785_06220</name>
</gene>
<dbReference type="EMBL" id="CP040602">
    <property type="protein sequence ID" value="QCU90254.1"/>
    <property type="molecule type" value="Genomic_DNA"/>
</dbReference>
<evidence type="ECO:0000313" key="2">
    <source>
        <dbReference type="Proteomes" id="UP000304864"/>
    </source>
</evidence>
<dbReference type="RefSeq" id="WP_138564929.1">
    <property type="nucleotide sequence ID" value="NZ_CP040602.1"/>
</dbReference>
<keyword evidence="2" id="KW-1185">Reference proteome</keyword>
<dbReference type="Proteomes" id="UP000304864">
    <property type="component" value="Chromosome"/>
</dbReference>
<dbReference type="AlphaFoldDB" id="A0A4P9K5G2"/>
<protein>
    <submittedName>
        <fullName evidence="1">Uncharacterized protein</fullName>
    </submittedName>
</protein>
<name>A0A4P9K5G2_9GAMM</name>
<reference evidence="1 2" key="1">
    <citation type="submission" date="2019-05" db="EMBL/GenBank/DDBJ databases">
        <title>Thiomicrorhabdus sediminis sp. nov, a novel sulfur-oxidizing bacterium isolated from coastal sediment.</title>
        <authorList>
            <person name="Liu X."/>
        </authorList>
    </citation>
    <scope>NUCLEOTIDE SEQUENCE [LARGE SCALE GENOMIC DNA]</scope>
    <source>
        <strain evidence="1 2">G1</strain>
    </source>
</reference>